<dbReference type="EMBL" id="CP012333">
    <property type="protein sequence ID" value="AKV00498.1"/>
    <property type="molecule type" value="Genomic_DNA"/>
</dbReference>
<proteinExistence type="predicted"/>
<organism evidence="1 2">
    <name type="scientific">Labilithrix luteola</name>
    <dbReference type="NCBI Taxonomy" id="1391654"/>
    <lineage>
        <taxon>Bacteria</taxon>
        <taxon>Pseudomonadati</taxon>
        <taxon>Myxococcota</taxon>
        <taxon>Polyangia</taxon>
        <taxon>Polyangiales</taxon>
        <taxon>Labilitrichaceae</taxon>
        <taxon>Labilithrix</taxon>
    </lineage>
</organism>
<evidence type="ECO:0000313" key="1">
    <source>
        <dbReference type="EMBL" id="AKV00498.1"/>
    </source>
</evidence>
<protein>
    <recommendedName>
        <fullName evidence="3">Knr4/Smi1-like domain-containing protein</fullName>
    </recommendedName>
</protein>
<dbReference type="KEGG" id="llu:AKJ09_07161"/>
<dbReference type="RefSeq" id="WP_146651781.1">
    <property type="nucleotide sequence ID" value="NZ_CP012333.1"/>
</dbReference>
<evidence type="ECO:0008006" key="3">
    <source>
        <dbReference type="Google" id="ProtNLM"/>
    </source>
</evidence>
<gene>
    <name evidence="1" type="ORF">AKJ09_07161</name>
</gene>
<sequence length="196" mass="21744">MDIDAFVENVASEPERRLRHTVWCTPPDELAKAARPGGLRLTDLLAAPGRHAEEREVTYRHILGSPANVRVIDAWEQRYPSHVLPTDLRQLLMRMNGIHLWANAESGRAYAGIAPIEEWDLARTVMYGAEADPGLVADRFVAISYHRDGASFVVLDVESGRYFLMDTAGPDTSTPVATSGAALLDWVWRNRIAPIG</sequence>
<reference evidence="1 2" key="1">
    <citation type="submission" date="2015-08" db="EMBL/GenBank/DDBJ databases">
        <authorList>
            <person name="Babu N.S."/>
            <person name="Beckwith C.J."/>
            <person name="Beseler K.G."/>
            <person name="Brison A."/>
            <person name="Carone J.V."/>
            <person name="Caskin T.P."/>
            <person name="Diamond M."/>
            <person name="Durham M.E."/>
            <person name="Foxe J.M."/>
            <person name="Go M."/>
            <person name="Henderson B.A."/>
            <person name="Jones I.B."/>
            <person name="McGettigan J.A."/>
            <person name="Micheletti S.J."/>
            <person name="Nasrallah M.E."/>
            <person name="Ortiz D."/>
            <person name="Piller C.R."/>
            <person name="Privatt S.R."/>
            <person name="Schneider S.L."/>
            <person name="Sharp S."/>
            <person name="Smith T.C."/>
            <person name="Stanton J.D."/>
            <person name="Ullery H.E."/>
            <person name="Wilson R.J."/>
            <person name="Serrano M.G."/>
            <person name="Buck G."/>
            <person name="Lee V."/>
            <person name="Wang Y."/>
            <person name="Carvalho R."/>
            <person name="Voegtly L."/>
            <person name="Shi R."/>
            <person name="Duckworth R."/>
            <person name="Johnson A."/>
            <person name="Loviza R."/>
            <person name="Walstead R."/>
            <person name="Shah Z."/>
            <person name="Kiflezghi M."/>
            <person name="Wade K."/>
            <person name="Ball S.L."/>
            <person name="Bradley K.W."/>
            <person name="Asai D.J."/>
            <person name="Bowman C.A."/>
            <person name="Russell D.A."/>
            <person name="Pope W.H."/>
            <person name="Jacobs-Sera D."/>
            <person name="Hendrix R.W."/>
            <person name="Hatfull G.F."/>
        </authorList>
    </citation>
    <scope>NUCLEOTIDE SEQUENCE [LARGE SCALE GENOMIC DNA]</scope>
    <source>
        <strain evidence="1 2">DSM 27648</strain>
    </source>
</reference>
<keyword evidence="2" id="KW-1185">Reference proteome</keyword>
<accession>A0A0K1Q420</accession>
<dbReference type="AlphaFoldDB" id="A0A0K1Q420"/>
<evidence type="ECO:0000313" key="2">
    <source>
        <dbReference type="Proteomes" id="UP000064967"/>
    </source>
</evidence>
<dbReference type="OrthoDB" id="9866272at2"/>
<dbReference type="Proteomes" id="UP000064967">
    <property type="component" value="Chromosome"/>
</dbReference>
<name>A0A0K1Q420_9BACT</name>